<dbReference type="PROSITE" id="PS51186">
    <property type="entry name" value="GNAT"/>
    <property type="match status" value="1"/>
</dbReference>
<proteinExistence type="inferred from homology"/>
<keyword evidence="6" id="KW-1185">Reference proteome</keyword>
<evidence type="ECO:0000259" key="4">
    <source>
        <dbReference type="PROSITE" id="PS51186"/>
    </source>
</evidence>
<dbReference type="STRING" id="1464122.SAMN05421737_11095"/>
<dbReference type="Proteomes" id="UP000242662">
    <property type="component" value="Unassembled WGS sequence"/>
</dbReference>
<dbReference type="RefSeq" id="WP_090776387.1">
    <property type="nucleotide sequence ID" value="NZ_FMYM01000010.1"/>
</dbReference>
<dbReference type="InterPro" id="IPR016181">
    <property type="entry name" value="Acyl_CoA_acyltransferase"/>
</dbReference>
<evidence type="ECO:0000256" key="2">
    <source>
        <dbReference type="ARBA" id="ARBA00023315"/>
    </source>
</evidence>
<dbReference type="PANTHER" id="PTHR43792:SF8">
    <property type="entry name" value="[RIBOSOMAL PROTEIN US5]-ALANINE N-ACETYLTRANSFERASE"/>
    <property type="match status" value="1"/>
</dbReference>
<dbReference type="Pfam" id="PF13302">
    <property type="entry name" value="Acetyltransf_3"/>
    <property type="match status" value="1"/>
</dbReference>
<name>A0A1G6MPA0_9BACI</name>
<feature type="domain" description="N-acetyltransferase" evidence="4">
    <location>
        <begin position="15"/>
        <end position="174"/>
    </location>
</feature>
<evidence type="ECO:0000313" key="5">
    <source>
        <dbReference type="EMBL" id="SDC57301.1"/>
    </source>
</evidence>
<dbReference type="Gene3D" id="3.40.630.30">
    <property type="match status" value="1"/>
</dbReference>
<dbReference type="OrthoDB" id="9798081at2"/>
<dbReference type="GO" id="GO:0016747">
    <property type="term" value="F:acyltransferase activity, transferring groups other than amino-acyl groups"/>
    <property type="evidence" value="ECO:0007669"/>
    <property type="project" value="InterPro"/>
</dbReference>
<dbReference type="PANTHER" id="PTHR43792">
    <property type="entry name" value="GNAT FAMILY, PUTATIVE (AFU_ORTHOLOGUE AFUA_3G00765)-RELATED-RELATED"/>
    <property type="match status" value="1"/>
</dbReference>
<sequence length="185" mass="21487">MVYDPHEQTLTTERLFLRLFQRSDAETVAELCNNENIYQNTMTLPYPYTIDDALIWIGRHHDNFEAEKSYEFAITDKKSGQLYGAIALSHQKKHQHGELSYWIGEPYWSNGYATEAAQAIILFAFNEKAYHKVFARHFASNPTSGKVMQKLGMKQEGHLVDHVKKDDRYESLIYYGIINPAFRTS</sequence>
<evidence type="ECO:0000313" key="6">
    <source>
        <dbReference type="Proteomes" id="UP000242662"/>
    </source>
</evidence>
<gene>
    <name evidence="5" type="ORF">SAMN05421737_11095</name>
</gene>
<dbReference type="AlphaFoldDB" id="A0A1G6MPA0"/>
<dbReference type="EMBL" id="FMYM01000010">
    <property type="protein sequence ID" value="SDC57301.1"/>
    <property type="molecule type" value="Genomic_DNA"/>
</dbReference>
<evidence type="ECO:0000256" key="3">
    <source>
        <dbReference type="ARBA" id="ARBA00038502"/>
    </source>
</evidence>
<dbReference type="SUPFAM" id="SSF55729">
    <property type="entry name" value="Acyl-CoA N-acyltransferases (Nat)"/>
    <property type="match status" value="1"/>
</dbReference>
<keyword evidence="1 5" id="KW-0808">Transferase</keyword>
<accession>A0A1G6MPA0</accession>
<evidence type="ECO:0000256" key="1">
    <source>
        <dbReference type="ARBA" id="ARBA00022679"/>
    </source>
</evidence>
<dbReference type="InterPro" id="IPR000182">
    <property type="entry name" value="GNAT_dom"/>
</dbReference>
<dbReference type="InterPro" id="IPR051531">
    <property type="entry name" value="N-acetyltransferase"/>
</dbReference>
<organism evidence="5 6">
    <name type="scientific">Shouchella lonarensis</name>
    <dbReference type="NCBI Taxonomy" id="1464122"/>
    <lineage>
        <taxon>Bacteria</taxon>
        <taxon>Bacillati</taxon>
        <taxon>Bacillota</taxon>
        <taxon>Bacilli</taxon>
        <taxon>Bacillales</taxon>
        <taxon>Bacillaceae</taxon>
        <taxon>Shouchella</taxon>
    </lineage>
</organism>
<comment type="similarity">
    <text evidence="3">Belongs to the acetyltransferase family. RimJ subfamily.</text>
</comment>
<protein>
    <submittedName>
        <fullName evidence="5">Protein N-acetyltransferase, RimJ/RimL family</fullName>
    </submittedName>
</protein>
<reference evidence="6" key="1">
    <citation type="submission" date="2016-09" db="EMBL/GenBank/DDBJ databases">
        <authorList>
            <person name="Varghese N."/>
            <person name="Submissions S."/>
        </authorList>
    </citation>
    <scope>NUCLEOTIDE SEQUENCE [LARGE SCALE GENOMIC DNA]</scope>
    <source>
        <strain evidence="6">25nlg</strain>
    </source>
</reference>
<keyword evidence="2" id="KW-0012">Acyltransferase</keyword>